<dbReference type="EMBL" id="JAHMHR010000040">
    <property type="protein sequence ID" value="KAK1672219.1"/>
    <property type="molecule type" value="Genomic_DNA"/>
</dbReference>
<evidence type="ECO:0000313" key="1">
    <source>
        <dbReference type="EMBL" id="KAK1672219.1"/>
    </source>
</evidence>
<evidence type="ECO:0000313" key="2">
    <source>
        <dbReference type="Proteomes" id="UP001224890"/>
    </source>
</evidence>
<protein>
    <submittedName>
        <fullName evidence="1">Uncharacterized protein</fullName>
    </submittedName>
</protein>
<dbReference type="AlphaFoldDB" id="A0AAJ0EUH2"/>
<name>A0AAJ0EUH2_9PEZI</name>
<accession>A0AAJ0EUH2</accession>
<dbReference type="Proteomes" id="UP001224890">
    <property type="component" value="Unassembled WGS sequence"/>
</dbReference>
<dbReference type="RefSeq" id="XP_060426222.1">
    <property type="nucleotide sequence ID" value="XM_060566441.1"/>
</dbReference>
<proteinExistence type="predicted"/>
<gene>
    <name evidence="1" type="ORF">BDP55DRAFT_274387</name>
</gene>
<dbReference type="GeneID" id="85450967"/>
<comment type="caution">
    <text evidence="1">The sequence shown here is derived from an EMBL/GenBank/DDBJ whole genome shotgun (WGS) entry which is preliminary data.</text>
</comment>
<reference evidence="1" key="1">
    <citation type="submission" date="2021-06" db="EMBL/GenBank/DDBJ databases">
        <title>Comparative genomics, transcriptomics and evolutionary studies reveal genomic signatures of adaptation to plant cell wall in hemibiotrophic fungi.</title>
        <authorList>
            <consortium name="DOE Joint Genome Institute"/>
            <person name="Baroncelli R."/>
            <person name="Diaz J.F."/>
            <person name="Benocci T."/>
            <person name="Peng M."/>
            <person name="Battaglia E."/>
            <person name="Haridas S."/>
            <person name="Andreopoulos W."/>
            <person name="Labutti K."/>
            <person name="Pangilinan J."/>
            <person name="Floch G.L."/>
            <person name="Makela M.R."/>
            <person name="Henrissat B."/>
            <person name="Grigoriev I.V."/>
            <person name="Crouch J.A."/>
            <person name="De Vries R.P."/>
            <person name="Sukno S.A."/>
            <person name="Thon M.R."/>
        </authorList>
    </citation>
    <scope>NUCLEOTIDE SEQUENCE</scope>
    <source>
        <strain evidence="1">CBS 193.32</strain>
    </source>
</reference>
<keyword evidence="2" id="KW-1185">Reference proteome</keyword>
<sequence>MIVLTVTCIMVPGFATSGLKPKVLPTSILTCSRVLEAFRCSSSSVWNHTAFSPAYHQVRVCSGYSKVHSLPYQRPSTYLVHKIPPQYFAVWVSWESWLLGHVRQPPILSGRCRPAKFTLSTHPGNLLPRRTASPCTLLVAYLYNLPCLRAL</sequence>
<organism evidence="1 2">
    <name type="scientific">Colletotrichum godetiae</name>
    <dbReference type="NCBI Taxonomy" id="1209918"/>
    <lineage>
        <taxon>Eukaryota</taxon>
        <taxon>Fungi</taxon>
        <taxon>Dikarya</taxon>
        <taxon>Ascomycota</taxon>
        <taxon>Pezizomycotina</taxon>
        <taxon>Sordariomycetes</taxon>
        <taxon>Hypocreomycetidae</taxon>
        <taxon>Glomerellales</taxon>
        <taxon>Glomerellaceae</taxon>
        <taxon>Colletotrichum</taxon>
        <taxon>Colletotrichum acutatum species complex</taxon>
    </lineage>
</organism>